<dbReference type="Gene3D" id="3.50.50.60">
    <property type="entry name" value="FAD/NAD(P)-binding domain"/>
    <property type="match status" value="1"/>
</dbReference>
<dbReference type="Gene3D" id="3.30.9.10">
    <property type="entry name" value="D-Amino Acid Oxidase, subunit A, domain 2"/>
    <property type="match status" value="1"/>
</dbReference>
<dbReference type="InterPro" id="IPR041854">
    <property type="entry name" value="BFD-like_2Fe2S-bd_dom_sf"/>
</dbReference>
<evidence type="ECO:0000259" key="1">
    <source>
        <dbReference type="Pfam" id="PF01266"/>
    </source>
</evidence>
<dbReference type="PANTHER" id="PTHR42720">
    <property type="entry name" value="GLYCEROL-3-PHOSPHATE DEHYDROGENASE"/>
    <property type="match status" value="1"/>
</dbReference>
<dbReference type="InterPro" id="IPR052745">
    <property type="entry name" value="G3P_Oxidase/Oxidoreductase"/>
</dbReference>
<name>A0A212IW10_9FIRM</name>
<dbReference type="EMBL" id="FLUN01000001">
    <property type="protein sequence ID" value="SBV91401.1"/>
    <property type="molecule type" value="Genomic_DNA"/>
</dbReference>
<feature type="domain" description="FAD dependent oxidoreductase" evidence="1">
    <location>
        <begin position="3"/>
        <end position="351"/>
    </location>
</feature>
<dbReference type="SUPFAM" id="SSF54373">
    <property type="entry name" value="FAD-linked reductases, C-terminal domain"/>
    <property type="match status" value="1"/>
</dbReference>
<dbReference type="Pfam" id="PF01266">
    <property type="entry name" value="DAO"/>
    <property type="match status" value="1"/>
</dbReference>
<reference evidence="3" key="1">
    <citation type="submission" date="2016-04" db="EMBL/GenBank/DDBJ databases">
        <authorList>
            <person name="Evans L.H."/>
            <person name="Alamgir A."/>
            <person name="Owens N."/>
            <person name="Weber N.D."/>
            <person name="Virtaneva K."/>
            <person name="Barbian K."/>
            <person name="Babar A."/>
            <person name="Rosenke K."/>
        </authorList>
    </citation>
    <scope>NUCLEOTIDE SEQUENCE</scope>
    <source>
        <strain evidence="3">86</strain>
    </source>
</reference>
<evidence type="ECO:0000313" key="3">
    <source>
        <dbReference type="EMBL" id="SBV91401.1"/>
    </source>
</evidence>
<dbReference type="CDD" id="cd19946">
    <property type="entry name" value="GlpA-like_Fer2_BFD-like"/>
    <property type="match status" value="1"/>
</dbReference>
<dbReference type="AlphaFoldDB" id="A0A212IW10"/>
<sequence>MYDVVVIGCGITGAAMAFELSRYRLKIAVLEKENDVATGATKANSAILHAGYDPAPGTLMARLNVRGSALAKELCAKLDVPYLQTGSLVVGFNEADEETLAALYHRGEANGVEGLDLLTGEEARTIEPLLSPAVTAALHAPSAAICSPWEYCLALAETAALGGAEIHLSTPVTAISRLPGGWRVSTPKGEFESRFVVNAAGVFADKVHDLAAPHAYSIYPSRGQYHLLDKSEGWRTNRVIFQCPNKNGKGVLVAPTVHGNLIVGPNAEAVRGENTATTKSGLDYVREMAWKSVPSVDFRADIRSFAGVRAYADGGDFIVAEAKGAPGFFDLAGICSPGLTAAPAIAEYAAEQMEKAGLVLEEKKDFLCTRKRIRFHDLSPDEKTALVKKESTYGHIICRCESITEGEILAALRGPIPPRSVDGVKRRVNAGMGRCQGGFCTPRVVALFCRELGLSPGEVTQEREGSQMLFHETKGGTDHV</sequence>
<accession>A0A212IW10</accession>
<protein>
    <submittedName>
        <fullName evidence="3">FAD dependent oxidoreductase</fullName>
    </submittedName>
</protein>
<gene>
    <name evidence="3" type="ORF">KL86CLO1_10115</name>
</gene>
<dbReference type="InterPro" id="IPR006076">
    <property type="entry name" value="FAD-dep_OxRdtase"/>
</dbReference>
<feature type="domain" description="BFD-like [2Fe-2S]-binding" evidence="2">
    <location>
        <begin position="396"/>
        <end position="448"/>
    </location>
</feature>
<dbReference type="PANTHER" id="PTHR42720:SF1">
    <property type="entry name" value="GLYCEROL 3-PHOSPHATE OXIDASE"/>
    <property type="match status" value="1"/>
</dbReference>
<dbReference type="InterPro" id="IPR036188">
    <property type="entry name" value="FAD/NAD-bd_sf"/>
</dbReference>
<dbReference type="Pfam" id="PF04324">
    <property type="entry name" value="Fer2_BFD"/>
    <property type="match status" value="1"/>
</dbReference>
<proteinExistence type="predicted"/>
<dbReference type="SUPFAM" id="SSF51905">
    <property type="entry name" value="FAD/NAD(P)-binding domain"/>
    <property type="match status" value="1"/>
</dbReference>
<dbReference type="InterPro" id="IPR007419">
    <property type="entry name" value="BFD-like_2Fe2S-bd_dom"/>
</dbReference>
<dbReference type="Gene3D" id="1.10.10.1100">
    <property type="entry name" value="BFD-like [2Fe-2S]-binding domain"/>
    <property type="match status" value="1"/>
</dbReference>
<evidence type="ECO:0000259" key="2">
    <source>
        <dbReference type="Pfam" id="PF04324"/>
    </source>
</evidence>
<organism evidence="3">
    <name type="scientific">uncultured Eubacteriales bacterium</name>
    <dbReference type="NCBI Taxonomy" id="172733"/>
    <lineage>
        <taxon>Bacteria</taxon>
        <taxon>Bacillati</taxon>
        <taxon>Bacillota</taxon>
        <taxon>Clostridia</taxon>
        <taxon>Eubacteriales</taxon>
        <taxon>environmental samples</taxon>
    </lineage>
</organism>